<dbReference type="InterPro" id="IPR046947">
    <property type="entry name" value="LytR-like"/>
</dbReference>
<dbReference type="SMART" id="SM00850">
    <property type="entry name" value="LytTR"/>
    <property type="match status" value="1"/>
</dbReference>
<organism evidence="4 5">
    <name type="scientific">Metabacillus endolithicus</name>
    <dbReference type="NCBI Taxonomy" id="1535204"/>
    <lineage>
        <taxon>Bacteria</taxon>
        <taxon>Bacillati</taxon>
        <taxon>Bacillota</taxon>
        <taxon>Bacilli</taxon>
        <taxon>Bacillales</taxon>
        <taxon>Bacillaceae</taxon>
        <taxon>Metabacillus</taxon>
    </lineage>
</organism>
<evidence type="ECO:0000259" key="3">
    <source>
        <dbReference type="PROSITE" id="PS50930"/>
    </source>
</evidence>
<dbReference type="Pfam" id="PF04397">
    <property type="entry name" value="LytTR"/>
    <property type="match status" value="1"/>
</dbReference>
<feature type="domain" description="Response regulatory" evidence="2">
    <location>
        <begin position="6"/>
        <end position="120"/>
    </location>
</feature>
<evidence type="ECO:0000313" key="4">
    <source>
        <dbReference type="EMBL" id="MFD2216043.1"/>
    </source>
</evidence>
<dbReference type="PROSITE" id="PS50930">
    <property type="entry name" value="HTH_LYTTR"/>
    <property type="match status" value="1"/>
</dbReference>
<evidence type="ECO:0000259" key="2">
    <source>
        <dbReference type="PROSITE" id="PS50110"/>
    </source>
</evidence>
<dbReference type="RefSeq" id="WP_379053032.1">
    <property type="nucleotide sequence ID" value="NZ_JBHUIK010000005.1"/>
</dbReference>
<dbReference type="SUPFAM" id="SSF52172">
    <property type="entry name" value="CheY-like"/>
    <property type="match status" value="1"/>
</dbReference>
<dbReference type="Gene3D" id="2.40.50.1020">
    <property type="entry name" value="LytTr DNA-binding domain"/>
    <property type="match status" value="1"/>
</dbReference>
<dbReference type="Proteomes" id="UP001597318">
    <property type="component" value="Unassembled WGS sequence"/>
</dbReference>
<dbReference type="Gene3D" id="3.40.50.2300">
    <property type="match status" value="1"/>
</dbReference>
<dbReference type="PROSITE" id="PS50110">
    <property type="entry name" value="RESPONSE_REGULATORY"/>
    <property type="match status" value="1"/>
</dbReference>
<dbReference type="PANTHER" id="PTHR37299">
    <property type="entry name" value="TRANSCRIPTIONAL REGULATOR-RELATED"/>
    <property type="match status" value="1"/>
</dbReference>
<proteinExistence type="predicted"/>
<gene>
    <name evidence="4" type="ORF">ACFSKK_20350</name>
</gene>
<evidence type="ECO:0000256" key="1">
    <source>
        <dbReference type="PROSITE-ProRule" id="PRU00169"/>
    </source>
</evidence>
<feature type="domain" description="HTH LytTR-type" evidence="3">
    <location>
        <begin position="135"/>
        <end position="238"/>
    </location>
</feature>
<dbReference type="SMART" id="SM00448">
    <property type="entry name" value="REC"/>
    <property type="match status" value="1"/>
</dbReference>
<accession>A0ABW5C0S9</accession>
<keyword evidence="1" id="KW-0597">Phosphoprotein</keyword>
<protein>
    <submittedName>
        <fullName evidence="4">LytR/AlgR family response regulator transcription factor</fullName>
    </submittedName>
</protein>
<dbReference type="InterPro" id="IPR007492">
    <property type="entry name" value="LytTR_DNA-bd_dom"/>
</dbReference>
<evidence type="ECO:0000313" key="5">
    <source>
        <dbReference type="Proteomes" id="UP001597318"/>
    </source>
</evidence>
<feature type="modified residue" description="4-aspartylphosphate" evidence="1">
    <location>
        <position position="57"/>
    </location>
</feature>
<comment type="caution">
    <text evidence="4">The sequence shown here is derived from an EMBL/GenBank/DDBJ whole genome shotgun (WGS) entry which is preliminary data.</text>
</comment>
<name>A0ABW5C0S9_9BACI</name>
<dbReference type="InterPro" id="IPR011006">
    <property type="entry name" value="CheY-like_superfamily"/>
</dbReference>
<keyword evidence="5" id="KW-1185">Reference proteome</keyword>
<sequence length="243" mass="28069">MNPKIQVVIAEDDIDSQQIISAFLEPLNSFEIVGIAKDGESLLDINSNKKPDLIIADIHMPKLNGIDAISSCLKISPELQFVFITAFDQYAVSAFDLHAVDYVIKPIKKERLYIALERAKNVLLANQKVEKKQILPITVDRTSHFIHFSRIVLIEKDSRKTIIHTVDQKYETNESLDTILQKLNHEFFRTHRSFIVNLNYVSHITFEGDTHFVHFRNYPHYAHVSKLQKNNLYHALSFEAEKL</sequence>
<dbReference type="PANTHER" id="PTHR37299:SF1">
    <property type="entry name" value="STAGE 0 SPORULATION PROTEIN A HOMOLOG"/>
    <property type="match status" value="1"/>
</dbReference>
<reference evidence="5" key="1">
    <citation type="journal article" date="2019" name="Int. J. Syst. Evol. Microbiol.">
        <title>The Global Catalogue of Microorganisms (GCM) 10K type strain sequencing project: providing services to taxonomists for standard genome sequencing and annotation.</title>
        <authorList>
            <consortium name="The Broad Institute Genomics Platform"/>
            <consortium name="The Broad Institute Genome Sequencing Center for Infectious Disease"/>
            <person name="Wu L."/>
            <person name="Ma J."/>
        </authorList>
    </citation>
    <scope>NUCLEOTIDE SEQUENCE [LARGE SCALE GENOMIC DNA]</scope>
    <source>
        <strain evidence="5">CGMCC 1.15474</strain>
    </source>
</reference>
<dbReference type="InterPro" id="IPR001789">
    <property type="entry name" value="Sig_transdc_resp-reg_receiver"/>
</dbReference>
<dbReference type="EMBL" id="JBHUIK010000005">
    <property type="protein sequence ID" value="MFD2216043.1"/>
    <property type="molecule type" value="Genomic_DNA"/>
</dbReference>
<dbReference type="Pfam" id="PF00072">
    <property type="entry name" value="Response_reg"/>
    <property type="match status" value="1"/>
</dbReference>